<keyword evidence="1" id="KW-0732">Signal</keyword>
<proteinExistence type="predicted"/>
<organism evidence="2 3">
    <name type="scientific">Mycena metata</name>
    <dbReference type="NCBI Taxonomy" id="1033252"/>
    <lineage>
        <taxon>Eukaryota</taxon>
        <taxon>Fungi</taxon>
        <taxon>Dikarya</taxon>
        <taxon>Basidiomycota</taxon>
        <taxon>Agaricomycotina</taxon>
        <taxon>Agaricomycetes</taxon>
        <taxon>Agaricomycetidae</taxon>
        <taxon>Agaricales</taxon>
        <taxon>Marasmiineae</taxon>
        <taxon>Mycenaceae</taxon>
        <taxon>Mycena</taxon>
    </lineage>
</organism>
<dbReference type="Proteomes" id="UP001215598">
    <property type="component" value="Unassembled WGS sequence"/>
</dbReference>
<reference evidence="2" key="1">
    <citation type="submission" date="2023-03" db="EMBL/GenBank/DDBJ databases">
        <title>Massive genome expansion in bonnet fungi (Mycena s.s.) driven by repeated elements and novel gene families across ecological guilds.</title>
        <authorList>
            <consortium name="Lawrence Berkeley National Laboratory"/>
            <person name="Harder C.B."/>
            <person name="Miyauchi S."/>
            <person name="Viragh M."/>
            <person name="Kuo A."/>
            <person name="Thoen E."/>
            <person name="Andreopoulos B."/>
            <person name="Lu D."/>
            <person name="Skrede I."/>
            <person name="Drula E."/>
            <person name="Henrissat B."/>
            <person name="Morin E."/>
            <person name="Kohler A."/>
            <person name="Barry K."/>
            <person name="LaButti K."/>
            <person name="Morin E."/>
            <person name="Salamov A."/>
            <person name="Lipzen A."/>
            <person name="Mereny Z."/>
            <person name="Hegedus B."/>
            <person name="Baldrian P."/>
            <person name="Stursova M."/>
            <person name="Weitz H."/>
            <person name="Taylor A."/>
            <person name="Grigoriev I.V."/>
            <person name="Nagy L.G."/>
            <person name="Martin F."/>
            <person name="Kauserud H."/>
        </authorList>
    </citation>
    <scope>NUCLEOTIDE SEQUENCE</scope>
    <source>
        <strain evidence="2">CBHHK182m</strain>
    </source>
</reference>
<name>A0AAD7J7D8_9AGAR</name>
<evidence type="ECO:0000313" key="2">
    <source>
        <dbReference type="EMBL" id="KAJ7758331.1"/>
    </source>
</evidence>
<dbReference type="EMBL" id="JARKIB010000042">
    <property type="protein sequence ID" value="KAJ7758331.1"/>
    <property type="molecule type" value="Genomic_DNA"/>
</dbReference>
<evidence type="ECO:0000313" key="3">
    <source>
        <dbReference type="Proteomes" id="UP001215598"/>
    </source>
</evidence>
<feature type="signal peptide" evidence="1">
    <location>
        <begin position="1"/>
        <end position="19"/>
    </location>
</feature>
<keyword evidence="3" id="KW-1185">Reference proteome</keyword>
<sequence>MQFFKLAALVSALIVGTNAVALSEDKHISIMKKQTESLLNNLSAITVSTLQGDITFDLVSGSRTWVVIALTGIRLEVFQLTCDTEHLIFLTVYPELELSRADLYWTRCNWTLLYVTSGVPSSHSLLSIDSQTEAAVICMSDIRAVKRLQLADDLPAVRCEQYSNLKRWFVIPLHDDKK</sequence>
<feature type="chain" id="PRO_5042014331" evidence="1">
    <location>
        <begin position="20"/>
        <end position="178"/>
    </location>
</feature>
<protein>
    <submittedName>
        <fullName evidence="2">Uncharacterized protein</fullName>
    </submittedName>
</protein>
<evidence type="ECO:0000256" key="1">
    <source>
        <dbReference type="SAM" id="SignalP"/>
    </source>
</evidence>
<accession>A0AAD7J7D8</accession>
<dbReference type="AlphaFoldDB" id="A0AAD7J7D8"/>
<comment type="caution">
    <text evidence="2">The sequence shown here is derived from an EMBL/GenBank/DDBJ whole genome shotgun (WGS) entry which is preliminary data.</text>
</comment>
<gene>
    <name evidence="2" type="ORF">B0H16DRAFT_1457380</name>
</gene>